<name>A0ABV1RKF9_9ALTE</name>
<dbReference type="EMBL" id="JBELOE010000265">
    <property type="protein sequence ID" value="MER2493404.1"/>
    <property type="molecule type" value="Genomic_DNA"/>
</dbReference>
<proteinExistence type="inferred from homology"/>
<dbReference type="InterPro" id="IPR002104">
    <property type="entry name" value="Integrase_catalytic"/>
</dbReference>
<dbReference type="Pfam" id="PF00589">
    <property type="entry name" value="Phage_integrase"/>
    <property type="match status" value="1"/>
</dbReference>
<sequence>MPLTDAKLRSLLNKKNDSVKTVADRDGMSARVSKQGTIAFQYRYRINGKPVCYTIGRYPELTLAEARERLLPLRKLVMDGVDPRYASETKPKNNIDDCFKAWFSIHVNANLRKSTVGVYKQIYNKYVVGLFPTRSPCKVRTDEWLQFFDRISIQENKPVVSYNVLRVMKNCLSWCYRRSMIQRPALLDIQPRDVGQTPKQGDRVLTLHELYKIWVALEQTKCGLNTKSIVQLTMLFGSRVSEIRSALKSDFDLNARTWTVPAERSKINKPIRRPIPERCLRIIETLITAYPDTEYLCPGQSYTKPLDVHSVHKMVARLRVKLDIQHWRIHDFRRTLSTRLSEQGVEPHVTEKMLGHVLGGVMAVYNKHDWIDEQLDAYERYHELIFAKSGG</sequence>
<evidence type="ECO:0000256" key="2">
    <source>
        <dbReference type="ARBA" id="ARBA00022908"/>
    </source>
</evidence>
<dbReference type="PROSITE" id="PS51898">
    <property type="entry name" value="TYR_RECOMBINASE"/>
    <property type="match status" value="1"/>
</dbReference>
<dbReference type="Gene3D" id="1.10.443.10">
    <property type="entry name" value="Intergrase catalytic core"/>
    <property type="match status" value="1"/>
</dbReference>
<dbReference type="RefSeq" id="WP_350402600.1">
    <property type="nucleotide sequence ID" value="NZ_JBELOE010000265.1"/>
</dbReference>
<evidence type="ECO:0000256" key="4">
    <source>
        <dbReference type="ARBA" id="ARBA00023172"/>
    </source>
</evidence>
<dbReference type="Gene3D" id="1.10.150.130">
    <property type="match status" value="1"/>
</dbReference>
<evidence type="ECO:0000313" key="7">
    <source>
        <dbReference type="Proteomes" id="UP001467690"/>
    </source>
</evidence>
<dbReference type="CDD" id="cd00801">
    <property type="entry name" value="INT_P4_C"/>
    <property type="match status" value="1"/>
</dbReference>
<reference evidence="6 7" key="1">
    <citation type="submission" date="2024-06" db="EMBL/GenBank/DDBJ databases">
        <authorList>
            <person name="Chen R.Y."/>
        </authorList>
    </citation>
    <scope>NUCLEOTIDE SEQUENCE [LARGE SCALE GENOMIC DNA]</scope>
    <source>
        <strain evidence="6 7">D2</strain>
    </source>
</reference>
<dbReference type="Gene3D" id="3.30.160.390">
    <property type="entry name" value="Integrase, DNA-binding domain"/>
    <property type="match status" value="1"/>
</dbReference>
<dbReference type="InterPro" id="IPR011010">
    <property type="entry name" value="DNA_brk_join_enz"/>
</dbReference>
<feature type="domain" description="Tyr recombinase" evidence="5">
    <location>
        <begin position="200"/>
        <end position="379"/>
    </location>
</feature>
<comment type="similarity">
    <text evidence="1">Belongs to the 'phage' integrase family.</text>
</comment>
<evidence type="ECO:0000256" key="1">
    <source>
        <dbReference type="ARBA" id="ARBA00008857"/>
    </source>
</evidence>
<accession>A0ABV1RKF9</accession>
<dbReference type="PANTHER" id="PTHR30629:SF2">
    <property type="entry name" value="PROPHAGE INTEGRASE INTS-RELATED"/>
    <property type="match status" value="1"/>
</dbReference>
<dbReference type="PANTHER" id="PTHR30629">
    <property type="entry name" value="PROPHAGE INTEGRASE"/>
    <property type="match status" value="1"/>
</dbReference>
<keyword evidence="7" id="KW-1185">Reference proteome</keyword>
<dbReference type="InterPro" id="IPR038488">
    <property type="entry name" value="Integrase_DNA-bd_sf"/>
</dbReference>
<keyword evidence="4" id="KW-0233">DNA recombination</keyword>
<dbReference type="InterPro" id="IPR050808">
    <property type="entry name" value="Phage_Integrase"/>
</dbReference>
<dbReference type="SUPFAM" id="SSF56349">
    <property type="entry name" value="DNA breaking-rejoining enzymes"/>
    <property type="match status" value="1"/>
</dbReference>
<dbReference type="InterPro" id="IPR013762">
    <property type="entry name" value="Integrase-like_cat_sf"/>
</dbReference>
<organism evidence="6 7">
    <name type="scientific">Catenovulum sediminis</name>
    <dbReference type="NCBI Taxonomy" id="1740262"/>
    <lineage>
        <taxon>Bacteria</taxon>
        <taxon>Pseudomonadati</taxon>
        <taxon>Pseudomonadota</taxon>
        <taxon>Gammaproteobacteria</taxon>
        <taxon>Alteromonadales</taxon>
        <taxon>Alteromonadaceae</taxon>
        <taxon>Catenovulum</taxon>
    </lineage>
</organism>
<gene>
    <name evidence="6" type="ORF">ABS311_16120</name>
</gene>
<dbReference type="Proteomes" id="UP001467690">
    <property type="component" value="Unassembled WGS sequence"/>
</dbReference>
<evidence type="ECO:0000256" key="3">
    <source>
        <dbReference type="ARBA" id="ARBA00023125"/>
    </source>
</evidence>
<dbReference type="InterPro" id="IPR025166">
    <property type="entry name" value="Integrase_DNA_bind_dom"/>
</dbReference>
<evidence type="ECO:0000259" key="5">
    <source>
        <dbReference type="PROSITE" id="PS51898"/>
    </source>
</evidence>
<keyword evidence="3" id="KW-0238">DNA-binding</keyword>
<protein>
    <submittedName>
        <fullName evidence="6">Tyrosine-type recombinase/integrase</fullName>
    </submittedName>
</protein>
<evidence type="ECO:0000313" key="6">
    <source>
        <dbReference type="EMBL" id="MER2493404.1"/>
    </source>
</evidence>
<dbReference type="InterPro" id="IPR010998">
    <property type="entry name" value="Integrase_recombinase_N"/>
</dbReference>
<dbReference type="Pfam" id="PF13356">
    <property type="entry name" value="Arm-DNA-bind_3"/>
    <property type="match status" value="1"/>
</dbReference>
<comment type="caution">
    <text evidence="6">The sequence shown here is derived from an EMBL/GenBank/DDBJ whole genome shotgun (WGS) entry which is preliminary data.</text>
</comment>
<keyword evidence="2" id="KW-0229">DNA integration</keyword>